<name>A0A7I9ZMQ6_9MYCO</name>
<evidence type="ECO:0000259" key="1">
    <source>
        <dbReference type="Pfam" id="PF00685"/>
    </source>
</evidence>
<keyword evidence="3" id="KW-1185">Reference proteome</keyword>
<dbReference type="Pfam" id="PF00685">
    <property type="entry name" value="Sulfotransfer_1"/>
    <property type="match status" value="1"/>
</dbReference>
<dbReference type="GO" id="GO:0008146">
    <property type="term" value="F:sulfotransferase activity"/>
    <property type="evidence" value="ECO:0007669"/>
    <property type="project" value="InterPro"/>
</dbReference>
<protein>
    <recommendedName>
        <fullName evidence="1">Sulfotransferase domain-containing protein</fullName>
    </recommendedName>
</protein>
<feature type="domain" description="Sulfotransferase" evidence="1">
    <location>
        <begin position="52"/>
        <end position="274"/>
    </location>
</feature>
<evidence type="ECO:0000313" key="2">
    <source>
        <dbReference type="EMBL" id="GFH01928.1"/>
    </source>
</evidence>
<dbReference type="InterPro" id="IPR027417">
    <property type="entry name" value="P-loop_NTPase"/>
</dbReference>
<organism evidence="2 3">
    <name type="scientific">Mycolicibacterium hippocampi</name>
    <dbReference type="NCBI Taxonomy" id="659824"/>
    <lineage>
        <taxon>Bacteria</taxon>
        <taxon>Bacillati</taxon>
        <taxon>Actinomycetota</taxon>
        <taxon>Actinomycetes</taxon>
        <taxon>Mycobacteriales</taxon>
        <taxon>Mycobacteriaceae</taxon>
        <taxon>Mycolicibacterium</taxon>
    </lineage>
</organism>
<sequence length="287" mass="32307">MLSKRFFDHSLIQRNAVLRKGIVFAREPVLQLQGLVTDSKDFATAPPIVANSLPKSGTHLLLQITRALPGSRYFGRFIATSPSLTQRERSPAVLARRIARTLPAETLGAHLFHFTEVEVALRRINALHLFIYRDPRDVVISEVNYLAEMNRWHRMHRHFAALPDATSRLKLALEGFDARYPEANARMLPYAGWLDVPGVVAIRYENLFGPRQADEIARVVAAWRLQGGTSADEDALVERLRRAVDPSKSHTFREGGSGKWRRGMTDAEAEMVSQRLAPSLTAYGYPI</sequence>
<comment type="caution">
    <text evidence="2">The sequence shown here is derived from an EMBL/GenBank/DDBJ whole genome shotgun (WGS) entry which is preliminary data.</text>
</comment>
<dbReference type="EMBL" id="BLLB01000002">
    <property type="protein sequence ID" value="GFH01928.1"/>
    <property type="molecule type" value="Genomic_DNA"/>
</dbReference>
<dbReference type="SUPFAM" id="SSF52540">
    <property type="entry name" value="P-loop containing nucleoside triphosphate hydrolases"/>
    <property type="match status" value="1"/>
</dbReference>
<dbReference type="RefSeq" id="WP_163888640.1">
    <property type="nucleotide sequence ID" value="NZ_BLLB01000002.1"/>
</dbReference>
<dbReference type="InterPro" id="IPR000863">
    <property type="entry name" value="Sulfotransferase_dom"/>
</dbReference>
<evidence type="ECO:0000313" key="3">
    <source>
        <dbReference type="Proteomes" id="UP000465304"/>
    </source>
</evidence>
<reference evidence="2 3" key="1">
    <citation type="journal article" date="2019" name="Emerg. Microbes Infect.">
        <title>Comprehensive subspecies identification of 175 nontuberculous mycobacteria species based on 7547 genomic profiles.</title>
        <authorList>
            <person name="Matsumoto Y."/>
            <person name="Kinjo T."/>
            <person name="Motooka D."/>
            <person name="Nabeya D."/>
            <person name="Jung N."/>
            <person name="Uechi K."/>
            <person name="Horii T."/>
            <person name="Iida T."/>
            <person name="Fujita J."/>
            <person name="Nakamura S."/>
        </authorList>
    </citation>
    <scope>NUCLEOTIDE SEQUENCE [LARGE SCALE GENOMIC DNA]</scope>
    <source>
        <strain evidence="2 3">JCM 30996</strain>
    </source>
</reference>
<dbReference type="Proteomes" id="UP000465304">
    <property type="component" value="Unassembled WGS sequence"/>
</dbReference>
<dbReference type="AlphaFoldDB" id="A0A7I9ZMQ6"/>
<gene>
    <name evidence="2" type="ORF">MHIP_24110</name>
</gene>
<dbReference type="Gene3D" id="3.40.50.300">
    <property type="entry name" value="P-loop containing nucleotide triphosphate hydrolases"/>
    <property type="match status" value="1"/>
</dbReference>
<proteinExistence type="predicted"/>
<accession>A0A7I9ZMQ6</accession>